<organism evidence="2 3">
    <name type="scientific">Carnegiea gigantea</name>
    <dbReference type="NCBI Taxonomy" id="171969"/>
    <lineage>
        <taxon>Eukaryota</taxon>
        <taxon>Viridiplantae</taxon>
        <taxon>Streptophyta</taxon>
        <taxon>Embryophyta</taxon>
        <taxon>Tracheophyta</taxon>
        <taxon>Spermatophyta</taxon>
        <taxon>Magnoliopsida</taxon>
        <taxon>eudicotyledons</taxon>
        <taxon>Gunneridae</taxon>
        <taxon>Pentapetalae</taxon>
        <taxon>Caryophyllales</taxon>
        <taxon>Cactineae</taxon>
        <taxon>Cactaceae</taxon>
        <taxon>Cactoideae</taxon>
        <taxon>Echinocereeae</taxon>
        <taxon>Carnegiea</taxon>
    </lineage>
</organism>
<dbReference type="AlphaFoldDB" id="A0A9Q1GV52"/>
<proteinExistence type="predicted"/>
<protein>
    <recommendedName>
        <fullName evidence="4">Retrotransposon gag domain-containing protein</fullName>
    </recommendedName>
</protein>
<accession>A0A9Q1GV52</accession>
<dbReference type="EMBL" id="JAKOGI010001138">
    <property type="protein sequence ID" value="KAJ8427496.1"/>
    <property type="molecule type" value="Genomic_DNA"/>
</dbReference>
<comment type="caution">
    <text evidence="2">The sequence shown here is derived from an EMBL/GenBank/DDBJ whole genome shotgun (WGS) entry which is preliminary data.</text>
</comment>
<evidence type="ECO:0000313" key="2">
    <source>
        <dbReference type="EMBL" id="KAJ8427496.1"/>
    </source>
</evidence>
<name>A0A9Q1GV52_9CARY</name>
<evidence type="ECO:0000313" key="3">
    <source>
        <dbReference type="Proteomes" id="UP001153076"/>
    </source>
</evidence>
<keyword evidence="3" id="KW-1185">Reference proteome</keyword>
<sequence>MSVMTETITRHVSEQVKRAMEAGNLARPLPHFDYVPITGCEPSHRQVHVPSPHSTEMEREASWSNRGGRPYSGHHDRHTAMAVRPSSHPIQGQTAKSTTAYTPYATHSRWTAWLEEQMGHPMLQRPPPITVTPMPQNARKYCEFYEQNGHTTTECRELKKGLHELADKGRIDRFLKRGPHFLRREQEPAQPQQQDEECLAEVVAIIAGGYAEGMTRSAWKAQLRGT</sequence>
<feature type="region of interest" description="Disordered" evidence="1">
    <location>
        <begin position="44"/>
        <end position="75"/>
    </location>
</feature>
<gene>
    <name evidence="2" type="ORF">Cgig2_028167</name>
</gene>
<reference evidence="2" key="1">
    <citation type="submission" date="2022-04" db="EMBL/GenBank/DDBJ databases">
        <title>Carnegiea gigantea Genome sequencing and assembly v2.</title>
        <authorList>
            <person name="Copetti D."/>
            <person name="Sanderson M.J."/>
            <person name="Burquez A."/>
            <person name="Wojciechowski M.F."/>
        </authorList>
    </citation>
    <scope>NUCLEOTIDE SEQUENCE</scope>
    <source>
        <strain evidence="2">SGP5-SGP5p</strain>
        <tissue evidence="2">Aerial part</tissue>
    </source>
</reference>
<dbReference type="Proteomes" id="UP001153076">
    <property type="component" value="Unassembled WGS sequence"/>
</dbReference>
<evidence type="ECO:0000256" key="1">
    <source>
        <dbReference type="SAM" id="MobiDB-lite"/>
    </source>
</evidence>
<evidence type="ECO:0008006" key="4">
    <source>
        <dbReference type="Google" id="ProtNLM"/>
    </source>
</evidence>